<organism evidence="1 2">
    <name type="scientific">Canavalia gladiata</name>
    <name type="common">Sword bean</name>
    <name type="synonym">Dolichos gladiatus</name>
    <dbReference type="NCBI Taxonomy" id="3824"/>
    <lineage>
        <taxon>Eukaryota</taxon>
        <taxon>Viridiplantae</taxon>
        <taxon>Streptophyta</taxon>
        <taxon>Embryophyta</taxon>
        <taxon>Tracheophyta</taxon>
        <taxon>Spermatophyta</taxon>
        <taxon>Magnoliopsida</taxon>
        <taxon>eudicotyledons</taxon>
        <taxon>Gunneridae</taxon>
        <taxon>Pentapetalae</taxon>
        <taxon>rosids</taxon>
        <taxon>fabids</taxon>
        <taxon>Fabales</taxon>
        <taxon>Fabaceae</taxon>
        <taxon>Papilionoideae</taxon>
        <taxon>50 kb inversion clade</taxon>
        <taxon>NPAAA clade</taxon>
        <taxon>indigoferoid/millettioid clade</taxon>
        <taxon>Phaseoleae</taxon>
        <taxon>Canavalia</taxon>
    </lineage>
</organism>
<protein>
    <submittedName>
        <fullName evidence="1">Uncharacterized protein</fullName>
    </submittedName>
</protein>
<proteinExistence type="predicted"/>
<sequence length="191" mass="21857">MDDEVYYYCHVLTTVRYYHFLLTNLISFMYKFEISDICYVGFKLLSLCYSRFIILLVCLIKKLCCQDPTVLGPLHTLILYVASKPILCPMSPQPIHFSFQSLLNTLIPTGNVRNGHGSELKWKEKLSSIPRVEGKLLVPWQQGLHFASTTGPSFRRIGLSIKKDILGHNCWPSRFLSKDSSSLVPLRDAIQ</sequence>
<gene>
    <name evidence="1" type="ORF">VNO77_00350</name>
</gene>
<name>A0AAN9MPV4_CANGL</name>
<reference evidence="1 2" key="1">
    <citation type="submission" date="2024-01" db="EMBL/GenBank/DDBJ databases">
        <title>The genomes of 5 underutilized Papilionoideae crops provide insights into root nodulation and disease resistanc.</title>
        <authorList>
            <person name="Jiang F."/>
        </authorList>
    </citation>
    <scope>NUCLEOTIDE SEQUENCE [LARGE SCALE GENOMIC DNA]</scope>
    <source>
        <strain evidence="1">LVBAO_FW01</strain>
        <tissue evidence="1">Leaves</tissue>
    </source>
</reference>
<dbReference type="Proteomes" id="UP001367508">
    <property type="component" value="Unassembled WGS sequence"/>
</dbReference>
<keyword evidence="2" id="KW-1185">Reference proteome</keyword>
<dbReference type="AlphaFoldDB" id="A0AAN9MPV4"/>
<accession>A0AAN9MPV4</accession>
<comment type="caution">
    <text evidence="1">The sequence shown here is derived from an EMBL/GenBank/DDBJ whole genome shotgun (WGS) entry which is preliminary data.</text>
</comment>
<dbReference type="EMBL" id="JAYMYQ010000001">
    <property type="protein sequence ID" value="KAK7358422.1"/>
    <property type="molecule type" value="Genomic_DNA"/>
</dbReference>
<evidence type="ECO:0000313" key="1">
    <source>
        <dbReference type="EMBL" id="KAK7358422.1"/>
    </source>
</evidence>
<evidence type="ECO:0000313" key="2">
    <source>
        <dbReference type="Proteomes" id="UP001367508"/>
    </source>
</evidence>